<sequence>MPDQDAGFTVHCANLKWLPLAPGVFIKIVKLVPETGEYTIMVRAQPEGLLPRHRHVGSADIYVLKGSGAHPQTGAFMEGDYVSESKGAVHDPLPFECETELLMVSRGPSVFLADDGSDMYTMDVAMLQGMVEAAESA</sequence>
<dbReference type="GeneID" id="63754498"/>
<reference evidence="3" key="1">
    <citation type="journal article" date="2017" name="Genome Biol.">
        <title>Comparative genomics reveals high biological diversity and specific adaptations in the industrially and medically important fungal genus Aspergillus.</title>
        <authorList>
            <person name="de Vries R.P."/>
            <person name="Riley R."/>
            <person name="Wiebenga A."/>
            <person name="Aguilar-Osorio G."/>
            <person name="Amillis S."/>
            <person name="Uchima C.A."/>
            <person name="Anderluh G."/>
            <person name="Asadollahi M."/>
            <person name="Askin M."/>
            <person name="Barry K."/>
            <person name="Battaglia E."/>
            <person name="Bayram O."/>
            <person name="Benocci T."/>
            <person name="Braus-Stromeyer S.A."/>
            <person name="Caldana C."/>
            <person name="Canovas D."/>
            <person name="Cerqueira G.C."/>
            <person name="Chen F."/>
            <person name="Chen W."/>
            <person name="Choi C."/>
            <person name="Clum A."/>
            <person name="Dos Santos R.A."/>
            <person name="Damasio A.R."/>
            <person name="Diallinas G."/>
            <person name="Emri T."/>
            <person name="Fekete E."/>
            <person name="Flipphi M."/>
            <person name="Freyberg S."/>
            <person name="Gallo A."/>
            <person name="Gournas C."/>
            <person name="Habgood R."/>
            <person name="Hainaut M."/>
            <person name="Harispe M.L."/>
            <person name="Henrissat B."/>
            <person name="Hilden K.S."/>
            <person name="Hope R."/>
            <person name="Hossain A."/>
            <person name="Karabika E."/>
            <person name="Karaffa L."/>
            <person name="Karanyi Z."/>
            <person name="Krasevec N."/>
            <person name="Kuo A."/>
            <person name="Kusch H."/>
            <person name="LaButti K."/>
            <person name="Lagendijk E.L."/>
            <person name="Lapidus A."/>
            <person name="Levasseur A."/>
            <person name="Lindquist E."/>
            <person name="Lipzen A."/>
            <person name="Logrieco A.F."/>
            <person name="MacCabe A."/>
            <person name="Maekelae M.R."/>
            <person name="Malavazi I."/>
            <person name="Melin P."/>
            <person name="Meyer V."/>
            <person name="Mielnichuk N."/>
            <person name="Miskei M."/>
            <person name="Molnar A.P."/>
            <person name="Mule G."/>
            <person name="Ngan C.Y."/>
            <person name="Orejas M."/>
            <person name="Orosz E."/>
            <person name="Ouedraogo J.P."/>
            <person name="Overkamp K.M."/>
            <person name="Park H.-S."/>
            <person name="Perrone G."/>
            <person name="Piumi F."/>
            <person name="Punt P.J."/>
            <person name="Ram A.F."/>
            <person name="Ramon A."/>
            <person name="Rauscher S."/>
            <person name="Record E."/>
            <person name="Riano-Pachon D.M."/>
            <person name="Robert V."/>
            <person name="Roehrig J."/>
            <person name="Ruller R."/>
            <person name="Salamov A."/>
            <person name="Salih N.S."/>
            <person name="Samson R.A."/>
            <person name="Sandor E."/>
            <person name="Sanguinetti M."/>
            <person name="Schuetze T."/>
            <person name="Sepcic K."/>
            <person name="Shelest E."/>
            <person name="Sherlock G."/>
            <person name="Sophianopoulou V."/>
            <person name="Squina F.M."/>
            <person name="Sun H."/>
            <person name="Susca A."/>
            <person name="Todd R.B."/>
            <person name="Tsang A."/>
            <person name="Unkles S.E."/>
            <person name="van de Wiele N."/>
            <person name="van Rossen-Uffink D."/>
            <person name="Oliveira J.V."/>
            <person name="Vesth T.C."/>
            <person name="Visser J."/>
            <person name="Yu J.-H."/>
            <person name="Zhou M."/>
            <person name="Andersen M.R."/>
            <person name="Archer D.B."/>
            <person name="Baker S.E."/>
            <person name="Benoit I."/>
            <person name="Brakhage A.A."/>
            <person name="Braus G.H."/>
            <person name="Fischer R."/>
            <person name="Frisvad J.C."/>
            <person name="Goldman G.H."/>
            <person name="Houbraken J."/>
            <person name="Oakley B."/>
            <person name="Pocsi I."/>
            <person name="Scazzocchio C."/>
            <person name="Seiboth B."/>
            <person name="vanKuyk P.A."/>
            <person name="Wortman J."/>
            <person name="Dyer P.S."/>
            <person name="Grigoriev I.V."/>
        </authorList>
    </citation>
    <scope>NUCLEOTIDE SEQUENCE [LARGE SCALE GENOMIC DNA]</scope>
    <source>
        <strain evidence="3">DTO 134E9</strain>
    </source>
</reference>
<feature type="domain" description="ChrR-like cupin" evidence="1">
    <location>
        <begin position="7"/>
        <end position="108"/>
    </location>
</feature>
<dbReference type="RefSeq" id="XP_040687213.1">
    <property type="nucleotide sequence ID" value="XM_040838650.1"/>
</dbReference>
<dbReference type="InterPro" id="IPR014710">
    <property type="entry name" value="RmlC-like_jellyroll"/>
</dbReference>
<evidence type="ECO:0000313" key="3">
    <source>
        <dbReference type="Proteomes" id="UP000184383"/>
    </source>
</evidence>
<evidence type="ECO:0000259" key="1">
    <source>
        <dbReference type="Pfam" id="PF12973"/>
    </source>
</evidence>
<dbReference type="Pfam" id="PF12973">
    <property type="entry name" value="Cupin_7"/>
    <property type="match status" value="1"/>
</dbReference>
<dbReference type="Proteomes" id="UP000184383">
    <property type="component" value="Unassembled WGS sequence"/>
</dbReference>
<dbReference type="InterPro" id="IPR025979">
    <property type="entry name" value="ChrR-like_cupin_dom"/>
</dbReference>
<protein>
    <recommendedName>
        <fullName evidence="1">ChrR-like cupin domain-containing protein</fullName>
    </recommendedName>
</protein>
<proteinExistence type="predicted"/>
<dbReference type="Gene3D" id="2.60.120.10">
    <property type="entry name" value="Jelly Rolls"/>
    <property type="match status" value="1"/>
</dbReference>
<accession>A0A1L9RF35</accession>
<dbReference type="AlphaFoldDB" id="A0A1L9RF35"/>
<dbReference type="SUPFAM" id="SSF51182">
    <property type="entry name" value="RmlC-like cupins"/>
    <property type="match status" value="1"/>
</dbReference>
<name>A0A1L9RF35_ASPWE</name>
<gene>
    <name evidence="2" type="ORF">ASPWEDRAFT_623942</name>
</gene>
<dbReference type="VEuPathDB" id="FungiDB:ASPWEDRAFT_623942"/>
<dbReference type="OrthoDB" id="4408686at2759"/>
<evidence type="ECO:0000313" key="2">
    <source>
        <dbReference type="EMBL" id="OJJ33536.1"/>
    </source>
</evidence>
<dbReference type="InterPro" id="IPR011051">
    <property type="entry name" value="RmlC_Cupin_sf"/>
</dbReference>
<keyword evidence="3" id="KW-1185">Reference proteome</keyword>
<dbReference type="EMBL" id="KV878214">
    <property type="protein sequence ID" value="OJJ33536.1"/>
    <property type="molecule type" value="Genomic_DNA"/>
</dbReference>
<organism evidence="2 3">
    <name type="scientific">Aspergillus wentii DTO 134E9</name>
    <dbReference type="NCBI Taxonomy" id="1073089"/>
    <lineage>
        <taxon>Eukaryota</taxon>
        <taxon>Fungi</taxon>
        <taxon>Dikarya</taxon>
        <taxon>Ascomycota</taxon>
        <taxon>Pezizomycotina</taxon>
        <taxon>Eurotiomycetes</taxon>
        <taxon>Eurotiomycetidae</taxon>
        <taxon>Eurotiales</taxon>
        <taxon>Aspergillaceae</taxon>
        <taxon>Aspergillus</taxon>
        <taxon>Aspergillus subgen. Cremei</taxon>
    </lineage>
</organism>